<proteinExistence type="predicted"/>
<dbReference type="PROSITE" id="PS50041">
    <property type="entry name" value="C_TYPE_LECTIN_2"/>
    <property type="match status" value="1"/>
</dbReference>
<keyword evidence="1 3" id="KW-0732">Signal</keyword>
<dbReference type="Gene3D" id="2.60.40.4140">
    <property type="match status" value="1"/>
</dbReference>
<dbReference type="InterPro" id="IPR016187">
    <property type="entry name" value="CTDL_fold"/>
</dbReference>
<feature type="signal peptide" evidence="3">
    <location>
        <begin position="1"/>
        <end position="23"/>
    </location>
</feature>
<dbReference type="PANTHER" id="PTHR24273:SF32">
    <property type="entry name" value="HYALIN"/>
    <property type="match status" value="1"/>
</dbReference>
<gene>
    <name evidence="6" type="ORF">WMW71_10340</name>
</gene>
<evidence type="ECO:0000256" key="2">
    <source>
        <dbReference type="ARBA" id="ARBA00022737"/>
    </source>
</evidence>
<dbReference type="NCBIfam" id="TIGR04183">
    <property type="entry name" value="Por_Secre_tail"/>
    <property type="match status" value="1"/>
</dbReference>
<dbReference type="Gene3D" id="3.40.30.10">
    <property type="entry name" value="Glutaredoxin"/>
    <property type="match status" value="1"/>
</dbReference>
<dbReference type="InterPro" id="IPR026444">
    <property type="entry name" value="Secre_tail"/>
</dbReference>
<dbReference type="Gene3D" id="2.60.40.10">
    <property type="entry name" value="Immunoglobulins"/>
    <property type="match status" value="2"/>
</dbReference>
<feature type="domain" description="HYR" evidence="5">
    <location>
        <begin position="360"/>
        <end position="438"/>
    </location>
</feature>
<dbReference type="Pfam" id="PF13462">
    <property type="entry name" value="Thioredoxin_4"/>
    <property type="match status" value="1"/>
</dbReference>
<dbReference type="InterPro" id="IPR001304">
    <property type="entry name" value="C-type_lectin-like"/>
</dbReference>
<dbReference type="SUPFAM" id="SSF49785">
    <property type="entry name" value="Galactose-binding domain-like"/>
    <property type="match status" value="1"/>
</dbReference>
<dbReference type="PANTHER" id="PTHR24273">
    <property type="entry name" value="FI04643P-RELATED"/>
    <property type="match status" value="1"/>
</dbReference>
<protein>
    <submittedName>
        <fullName evidence="6">HYR domain-containing protein</fullName>
    </submittedName>
</protein>
<dbReference type="Pfam" id="PF02494">
    <property type="entry name" value="HYR"/>
    <property type="match status" value="5"/>
</dbReference>
<feature type="domain" description="C-type lectin" evidence="4">
    <location>
        <begin position="488"/>
        <end position="586"/>
    </location>
</feature>
<evidence type="ECO:0000259" key="5">
    <source>
        <dbReference type="PROSITE" id="PS50825"/>
    </source>
</evidence>
<dbReference type="PROSITE" id="PS50825">
    <property type="entry name" value="HYR"/>
    <property type="match status" value="3"/>
</dbReference>
<dbReference type="SMART" id="SM00034">
    <property type="entry name" value="CLECT"/>
    <property type="match status" value="1"/>
</dbReference>
<sequence>MKKLLFLTRLICAMVLISTPSFAQKVNQPDLKDLKKEAKIFPNSAGQLENQGFTTSTNTVNLSNDKSSGCFATMESADKSPQNVIYTVRDEIQQKLKSNAKVTLDLFVMSKCPFGVMAEETLLPLVKEFGHQVDFRLNFIASEELVGDQKVFSSMHGQEEIDENIRQLVVARDYPEKLVAYLTARAKNYTDNNWQLAASEAGIDIQTLDLASKSAESQALFRSNINLAQTAGINASPTLLINGEQYRNQIITTALPTACQIGTDPFTGSGYVVCSAGPTGAWISANNSGIYHATYICQSLGYNAVGSYGGTCGSVCGYCTGGTSCSSPQVTTTFDGSGNGGTDAYGLILRYTVQWQCVGVLCTPPTINCPTNINMGNTSGQCGANVTYPVATTTGTSPTVTYSIPSGSFFPLGTTTVTATATNNCGTQSCTFTVTVNDTQTPTIACPANITVNNTPGQCGAKVCYTTPVITENCRPAAPTGYTYKASYGNSYYYQSTALMNYATAQSSAIAAGGHLAVITSAAENNALNASGAGFGWIGGNDLIANGVWEYITCESSSYTNWCGGEPNGGNFENHLEFETGGCWNDLVNTAFRYSIIEIEGAKLTQTNGLAQNAFFPVGTTTNTFVATDASGNTSTCSFTVTVNDTQPPVITCPTNIVVNNTPGQCGANVTFAATATDNCGTANLSYSPVSGSFFSKGTSTVTVTANDGHGNTASCTFTVTVNDTEAPSITCAPTVVVSNTPGLCSGTATLTAPVITDNCSVAPQMSVNGSFDSGSDNWNQCGNNVEAYGTEAGYGGTNPFNAVAEIDHEPVSLCQSISGFVVGQTYQLTFRASRRSGAPPTVGTVITLDGGALNTTVSRSNNIFNLTPETLTFVATQTTHQLTFLPSPGWGGTVGFIIDDISINRQFISNNAPPTFPFGNTTVTWTATDASGNTASCNQTVTVNDTEAPTITCPANINVDMDPGSCGAVVTFAASASDNCGTATISYSPASGSLFAVGTTTVTATADDGHGNTASCTFTVTVDLLDHVNLQWPPNATICPGGSFTAYGQVYEPNVTTVIGQQGANIEVQFGYSSTNTNPSGWSNWFPTLFNQYGGGPNNDEYYYDFSSNVPGTYYYTFRYRQNGCTWQYGGFQQWDGGTWDGTNYVSGVLTVQSLDWANLQWPPNATICQGSSMTAYGQVYEAGVTPGGGSQGAGIDVQFGYSTTNTNPSGWSNWSTASFNQFGGGFANDEYYYNFTPPSSGTYYYTFRYRLNGCLWQYGGFTNGGGYFWDGTNSVSGSVNVNPTTVGGAVSGGTSICPGETSALLTLSGHTGTILRWESSIFPFLSWDPIANNTTNYTSGPLAETTQFRAVIQSGVCLQENSATTTVIVYLTYPFFADNDDDDYGAGPSILLCSDDANNAPEGYSVDGTDCDDTLADRHETFPFFVDGDGDGYGAEGSTAIQLCAVDGDTPPESNYSVNDDDCNDGVFDINPGVAEIPFDNIDNNCNGTLYDGHPLIVVHVLSPSCGGINHGLNNTINCTEIYLGEGFVIGYRFKVTNLSTGQVDYVDTVQHHFKLTDTDIYAYGTSYSIQVAAIVNGEVQGYNGSVCTLTTTNVATTKVVNSQCGSTLLFMNSTINANAVNSAITYRFRVARADAPGIYYYTGERNLPNFNLTMLTVPVGFLTYATEYKVAVQIKIKLANITAWSQFGQVCSIFTPQPPTSSIISSQCELVASSYTQVINATPFAGATLYRFLLTHYDEFGVLDYQQYQDSATPSFTLSMFTGLQPNTVYSVAVSMQLYGTFVPYDKDCSITTPPSAKAEIELPFNATAYPNPYTENFLINVKTTNIEAIAIKVYDMVGRLVEQRVVKVNDLENTTIGERYPSGVYNIVVSQGEEVKTLRVVKR</sequence>
<evidence type="ECO:0000313" key="7">
    <source>
        <dbReference type="Proteomes" id="UP001491349"/>
    </source>
</evidence>
<dbReference type="InterPro" id="IPR012336">
    <property type="entry name" value="Thioredoxin-like_fold"/>
</dbReference>
<keyword evidence="7" id="KW-1185">Reference proteome</keyword>
<organism evidence="6 7">
    <name type="scientific">Flavobacterium buctense</name>
    <dbReference type="NCBI Taxonomy" id="1648146"/>
    <lineage>
        <taxon>Bacteria</taxon>
        <taxon>Pseudomonadati</taxon>
        <taxon>Bacteroidota</taxon>
        <taxon>Flavobacteriia</taxon>
        <taxon>Flavobacteriales</taxon>
        <taxon>Flavobacteriaceae</taxon>
        <taxon>Flavobacterium</taxon>
    </lineage>
</organism>
<dbReference type="InterPro" id="IPR013783">
    <property type="entry name" value="Ig-like_fold"/>
</dbReference>
<reference evidence="6 7" key="1">
    <citation type="submission" date="2024-04" db="EMBL/GenBank/DDBJ databases">
        <title>draft genome sequnece of Flavobacterium buctense JCM 30750.</title>
        <authorList>
            <person name="Kim D.-U."/>
        </authorList>
    </citation>
    <scope>NUCLEOTIDE SEQUENCE [LARGE SCALE GENOMIC DNA]</scope>
    <source>
        <strain evidence="6 7">JCM 30750</strain>
    </source>
</reference>
<dbReference type="InterPro" id="IPR008979">
    <property type="entry name" value="Galactose-bd-like_sf"/>
</dbReference>
<evidence type="ECO:0000256" key="1">
    <source>
        <dbReference type="ARBA" id="ARBA00022729"/>
    </source>
</evidence>
<keyword evidence="2" id="KW-0677">Repeat</keyword>
<dbReference type="EMBL" id="JBBPCB010000006">
    <property type="protein sequence ID" value="MEK8180737.1"/>
    <property type="molecule type" value="Genomic_DNA"/>
</dbReference>
<dbReference type="Proteomes" id="UP001491349">
    <property type="component" value="Unassembled WGS sequence"/>
</dbReference>
<dbReference type="InterPro" id="IPR016186">
    <property type="entry name" value="C-type_lectin-like/link_sf"/>
</dbReference>
<dbReference type="Gene3D" id="3.10.100.10">
    <property type="entry name" value="Mannose-Binding Protein A, subunit A"/>
    <property type="match status" value="1"/>
</dbReference>
<dbReference type="SUPFAM" id="SSF52833">
    <property type="entry name" value="Thioredoxin-like"/>
    <property type="match status" value="1"/>
</dbReference>
<dbReference type="InterPro" id="IPR003410">
    <property type="entry name" value="HYR_dom"/>
</dbReference>
<dbReference type="Pfam" id="PF11617">
    <property type="entry name" value="Cu-binding_MopE"/>
    <property type="match status" value="1"/>
</dbReference>
<dbReference type="RefSeq" id="WP_187660848.1">
    <property type="nucleotide sequence ID" value="NZ_JACTAB010000006.1"/>
</dbReference>
<dbReference type="InterPro" id="IPR021655">
    <property type="entry name" value="Put_metal-bd"/>
</dbReference>
<feature type="chain" id="PRO_5045215961" evidence="3">
    <location>
        <begin position="24"/>
        <end position="1887"/>
    </location>
</feature>
<dbReference type="InterPro" id="IPR036249">
    <property type="entry name" value="Thioredoxin-like_sf"/>
</dbReference>
<comment type="caution">
    <text evidence="6">The sequence shown here is derived from an EMBL/GenBank/DDBJ whole genome shotgun (WGS) entry which is preliminary data.</text>
</comment>
<accession>A0ABU9E594</accession>
<feature type="domain" description="HYR" evidence="5">
    <location>
        <begin position="945"/>
        <end position="1025"/>
    </location>
</feature>
<feature type="domain" description="HYR" evidence="5">
    <location>
        <begin position="643"/>
        <end position="724"/>
    </location>
</feature>
<evidence type="ECO:0000313" key="6">
    <source>
        <dbReference type="EMBL" id="MEK8180737.1"/>
    </source>
</evidence>
<dbReference type="Pfam" id="PF18962">
    <property type="entry name" value="Por_Secre_tail"/>
    <property type="match status" value="1"/>
</dbReference>
<dbReference type="SUPFAM" id="SSF56436">
    <property type="entry name" value="C-type lectin-like"/>
    <property type="match status" value="1"/>
</dbReference>
<evidence type="ECO:0000259" key="4">
    <source>
        <dbReference type="PROSITE" id="PS50041"/>
    </source>
</evidence>
<name>A0ABU9E594_9FLAO</name>
<evidence type="ECO:0000256" key="3">
    <source>
        <dbReference type="SAM" id="SignalP"/>
    </source>
</evidence>